<dbReference type="Pfam" id="PF09469">
    <property type="entry name" value="Cobl"/>
    <property type="match status" value="1"/>
</dbReference>
<dbReference type="InterPro" id="IPR039895">
    <property type="entry name" value="COBL-like"/>
</dbReference>
<proteinExistence type="predicted"/>
<protein>
    <recommendedName>
        <fullName evidence="2">Cordon-bleu ubiquitin-like domain-containing protein</fullName>
    </recommendedName>
</protein>
<sequence length="510" mass="55577">MFTLGMCGICSVGVHSKTDVGRGFESLDRNWISTICNSFLYILMTDALSPRETMKHRAPPPPPGPSGRPPRPARRERPTEGQHANHGSALEDLPLYPQTIPPCCQHNFTLVLPSGQERLVEADKSLPLMDILVRLCRRYQLNTAAHTLELFSKGACQPLPFKPNATLAELQPGLVVLRRRPPPAERDRRRPKEMPEPTVRVLVNFYRTQKTFVRVSPRAPLRIVAPIIGAKCGFEQRATVLFRNASQTERLDGARSLDDFGLREVYAVDTSCATLRLPASSSAKFNYAEKASTLDTPRSLAKAREESTKENAGIFDCLRSKGKKGEVKVSTSAPTSPSLVAPSRPYNMTTSVSSSSVAAPCVSYGTVGRKRPAPAPPRLGPSHSYSEGLNRPHGESAVRPQAAVAAISRADTSTKTATKADEDDKGVTQAAGHELLLIDKSQSVRVPRERTGSKLDAMERKDDSIDCTTEATLKEGANKKDLKADSPEWETAVAAPMLCADYGPNGWMDG</sequence>
<evidence type="ECO:0000313" key="4">
    <source>
        <dbReference type="Proteomes" id="UP000694388"/>
    </source>
</evidence>
<feature type="domain" description="Cordon-bleu ubiquitin-like" evidence="2">
    <location>
        <begin position="189"/>
        <end position="275"/>
    </location>
</feature>
<name>A0A8C4PYY8_EPTBU</name>
<feature type="region of interest" description="Disordered" evidence="1">
    <location>
        <begin position="52"/>
        <end position="87"/>
    </location>
</feature>
<dbReference type="AlphaFoldDB" id="A0A8C4PYY8"/>
<evidence type="ECO:0000313" key="3">
    <source>
        <dbReference type="Ensembl" id="ENSEBUP00000006721.1"/>
    </source>
</evidence>
<evidence type="ECO:0000259" key="2">
    <source>
        <dbReference type="Pfam" id="PF09469"/>
    </source>
</evidence>
<dbReference type="Gene3D" id="3.10.20.90">
    <property type="entry name" value="Phosphatidylinositol 3-kinase Catalytic Subunit, Chain A, domain 1"/>
    <property type="match status" value="1"/>
</dbReference>
<reference evidence="3" key="1">
    <citation type="submission" date="2025-08" db="UniProtKB">
        <authorList>
            <consortium name="Ensembl"/>
        </authorList>
    </citation>
    <scope>IDENTIFICATION</scope>
</reference>
<dbReference type="PANTHER" id="PTHR21557:SF2">
    <property type="entry name" value="CORDON-BLEU PROTEIN-LIKE 1"/>
    <property type="match status" value="1"/>
</dbReference>
<organism evidence="3 4">
    <name type="scientific">Eptatretus burgeri</name>
    <name type="common">Inshore hagfish</name>
    <dbReference type="NCBI Taxonomy" id="7764"/>
    <lineage>
        <taxon>Eukaryota</taxon>
        <taxon>Metazoa</taxon>
        <taxon>Chordata</taxon>
        <taxon>Craniata</taxon>
        <taxon>Vertebrata</taxon>
        <taxon>Cyclostomata</taxon>
        <taxon>Myxini</taxon>
        <taxon>Myxiniformes</taxon>
        <taxon>Myxinidae</taxon>
        <taxon>Eptatretinae</taxon>
        <taxon>Eptatretus</taxon>
    </lineage>
</organism>
<feature type="compositionally biased region" description="Pro residues" evidence="1">
    <location>
        <begin position="59"/>
        <end position="70"/>
    </location>
</feature>
<dbReference type="InterPro" id="IPR019025">
    <property type="entry name" value="Cordon-bleu_ubiquitin_domain"/>
</dbReference>
<dbReference type="Ensembl" id="ENSEBUT00000007183.1">
    <property type="protein sequence ID" value="ENSEBUP00000006721.1"/>
    <property type="gene ID" value="ENSEBUG00000004432.1"/>
</dbReference>
<dbReference type="GeneTree" id="ENSGT00530000063608"/>
<dbReference type="PANTHER" id="PTHR21557">
    <property type="entry name" value="CORDON-BLEU"/>
    <property type="match status" value="1"/>
</dbReference>
<keyword evidence="4" id="KW-1185">Reference proteome</keyword>
<dbReference type="Proteomes" id="UP000694388">
    <property type="component" value="Unplaced"/>
</dbReference>
<reference evidence="3" key="2">
    <citation type="submission" date="2025-09" db="UniProtKB">
        <authorList>
            <consortium name="Ensembl"/>
        </authorList>
    </citation>
    <scope>IDENTIFICATION</scope>
</reference>
<evidence type="ECO:0000256" key="1">
    <source>
        <dbReference type="SAM" id="MobiDB-lite"/>
    </source>
</evidence>
<accession>A0A8C4PYY8</accession>
<feature type="region of interest" description="Disordered" evidence="1">
    <location>
        <begin position="367"/>
        <end position="399"/>
    </location>
</feature>
<dbReference type="GO" id="GO:0003785">
    <property type="term" value="F:actin monomer binding"/>
    <property type="evidence" value="ECO:0007669"/>
    <property type="project" value="InterPro"/>
</dbReference>